<keyword evidence="3" id="KW-0418">Kinase</keyword>
<dbReference type="Pfam" id="PF07804">
    <property type="entry name" value="HipA_C"/>
    <property type="match status" value="1"/>
</dbReference>
<protein>
    <submittedName>
        <fullName evidence="5">HipA-like C-terminal domain-containing protein</fullName>
    </submittedName>
</protein>
<proteinExistence type="inferred from homology"/>
<dbReference type="RefSeq" id="WP_092741444.1">
    <property type="nucleotide sequence ID" value="NZ_FMZC01000003.1"/>
</dbReference>
<dbReference type="PANTHER" id="PTHR37419:SF8">
    <property type="entry name" value="TOXIN YJJJ"/>
    <property type="match status" value="1"/>
</dbReference>
<organism evidence="5 6">
    <name type="scientific">Paracidovorax valerianellae</name>
    <dbReference type="NCBI Taxonomy" id="187868"/>
    <lineage>
        <taxon>Bacteria</taxon>
        <taxon>Pseudomonadati</taxon>
        <taxon>Pseudomonadota</taxon>
        <taxon>Betaproteobacteria</taxon>
        <taxon>Burkholderiales</taxon>
        <taxon>Comamonadaceae</taxon>
        <taxon>Paracidovorax</taxon>
    </lineage>
</organism>
<dbReference type="InterPro" id="IPR052028">
    <property type="entry name" value="HipA_Ser/Thr_kinase"/>
</dbReference>
<evidence type="ECO:0000256" key="1">
    <source>
        <dbReference type="ARBA" id="ARBA00010164"/>
    </source>
</evidence>
<dbReference type="Proteomes" id="UP000198781">
    <property type="component" value="Unassembled WGS sequence"/>
</dbReference>
<keyword evidence="2" id="KW-0808">Transferase</keyword>
<dbReference type="Gene3D" id="1.10.1070.20">
    <property type="match status" value="1"/>
</dbReference>
<accession>A0A1G6PD20</accession>
<evidence type="ECO:0000313" key="6">
    <source>
        <dbReference type="Proteomes" id="UP000198781"/>
    </source>
</evidence>
<name>A0A1G6PD20_9BURK</name>
<dbReference type="EMBL" id="FMZC01000003">
    <property type="protein sequence ID" value="SDC78053.1"/>
    <property type="molecule type" value="Genomic_DNA"/>
</dbReference>
<comment type="similarity">
    <text evidence="1">Belongs to the HipA Ser/Thr kinase family.</text>
</comment>
<dbReference type="NCBIfam" id="NF007297">
    <property type="entry name" value="PRK09775.1"/>
    <property type="match status" value="1"/>
</dbReference>
<dbReference type="AlphaFoldDB" id="A0A1G6PD20"/>
<evidence type="ECO:0000256" key="3">
    <source>
        <dbReference type="ARBA" id="ARBA00022777"/>
    </source>
</evidence>
<feature type="domain" description="HipA-like C-terminal" evidence="4">
    <location>
        <begin position="208"/>
        <end position="400"/>
    </location>
</feature>
<gene>
    <name evidence="5" type="ORF">SAMN05192589_103208</name>
</gene>
<sequence>MQSAAERHSAQIQKRLLQGPKTANFLMESLVASQPTVSRALKLLGDEVVQIGAARSIQYALRDAARAQLQALVYRVSAEGQLQTLGTLIPVAPEGFVMVQADGKRVHSDGLPWWIFDMRPQGYLGRAYNQRHGARLGLPERLSDWGDTHVLRALLLQGDDLPGNLLLGVAAREHFVNAPAPVPIPTAQRPQAYVELAAAATRGELQGSSAAGEQPKFTAYVQPESGPPVHTIVKFSASLPTLVSERWRDLLLAEHIALQVLGDAGIPASHTHVIDHGTQRFLEVQRFDRVGALGRRALHSLAALDAEFVGHGGRWPDIAQALARERIIVPEALEGACLLWAFGILIGNTDMHSGNLSFMSEQGRPYSLAPAYDMTPMAFAPTAGGDLPQRTLELSVGQQVPARAWFRALPLAQDFVQRLEKAEGLSGGFGPCLAALQSHVALAADRIGRLAP</sequence>
<dbReference type="InterPro" id="IPR012893">
    <property type="entry name" value="HipA-like_C"/>
</dbReference>
<dbReference type="OrthoDB" id="8555656at2"/>
<evidence type="ECO:0000259" key="4">
    <source>
        <dbReference type="Pfam" id="PF07804"/>
    </source>
</evidence>
<dbReference type="STRING" id="187868.SAMN05192589_103208"/>
<dbReference type="GO" id="GO:0004674">
    <property type="term" value="F:protein serine/threonine kinase activity"/>
    <property type="evidence" value="ECO:0007669"/>
    <property type="project" value="TreeGrafter"/>
</dbReference>
<dbReference type="GO" id="GO:0005829">
    <property type="term" value="C:cytosol"/>
    <property type="evidence" value="ECO:0007669"/>
    <property type="project" value="TreeGrafter"/>
</dbReference>
<dbReference type="PANTHER" id="PTHR37419">
    <property type="entry name" value="SERINE/THREONINE-PROTEIN KINASE TOXIN HIPA"/>
    <property type="match status" value="1"/>
</dbReference>
<evidence type="ECO:0000313" key="5">
    <source>
        <dbReference type="EMBL" id="SDC78053.1"/>
    </source>
</evidence>
<keyword evidence="6" id="KW-1185">Reference proteome</keyword>
<reference evidence="5 6" key="1">
    <citation type="submission" date="2016-10" db="EMBL/GenBank/DDBJ databases">
        <authorList>
            <person name="de Groot N.N."/>
        </authorList>
    </citation>
    <scope>NUCLEOTIDE SEQUENCE [LARGE SCALE GENOMIC DNA]</scope>
    <source>
        <strain evidence="5 6">DSM 16619</strain>
    </source>
</reference>
<evidence type="ECO:0000256" key="2">
    <source>
        <dbReference type="ARBA" id="ARBA00022679"/>
    </source>
</evidence>